<sequence>MSQNIIKDKSFAFAIRIVNLCKYLNSEKKEDVLSEQILLSGTAIGAFVRQAEYAERSTDFINKMSIALKEANKTEYWISLLYQTDYLEKKAFDSLSQDITEILKLLTRIINTTKNNINN</sequence>
<evidence type="ECO:0000313" key="1">
    <source>
        <dbReference type="EMBL" id="CCQ64693.1"/>
    </source>
</evidence>
<proteinExistence type="predicted"/>
<evidence type="ECO:0000313" key="2">
    <source>
        <dbReference type="Proteomes" id="UP000018130"/>
    </source>
</evidence>
<dbReference type="PANTHER" id="PTHR38471:SF2">
    <property type="entry name" value="FOUR HELIX BUNDLE PROTEIN"/>
    <property type="match status" value="1"/>
</dbReference>
<organism evidence="1 2">
    <name type="scientific">Crocosphaera watsonii WH 0402</name>
    <dbReference type="NCBI Taxonomy" id="1284629"/>
    <lineage>
        <taxon>Bacteria</taxon>
        <taxon>Bacillati</taxon>
        <taxon>Cyanobacteriota</taxon>
        <taxon>Cyanophyceae</taxon>
        <taxon>Oscillatoriophycideae</taxon>
        <taxon>Chroococcales</taxon>
        <taxon>Aphanothecaceae</taxon>
        <taxon>Crocosphaera</taxon>
    </lineage>
</organism>
<dbReference type="InterPro" id="IPR036583">
    <property type="entry name" value="23S_rRNA_IVS_sf"/>
</dbReference>
<dbReference type="Proteomes" id="UP000018130">
    <property type="component" value="Unassembled WGS sequence"/>
</dbReference>
<reference evidence="1 2" key="1">
    <citation type="submission" date="2013-01" db="EMBL/GenBank/DDBJ databases">
        <authorList>
            <person name="Bench S."/>
        </authorList>
    </citation>
    <scope>NUCLEOTIDE SEQUENCE [LARGE SCALE GENOMIC DNA]</scope>
    <source>
        <strain evidence="1 2">WH 0402</strain>
    </source>
</reference>
<dbReference type="PIRSF" id="PIRSF035652">
    <property type="entry name" value="CHP02436"/>
    <property type="match status" value="1"/>
</dbReference>
<comment type="caution">
    <text evidence="1">The sequence shown here is derived from an EMBL/GenBank/DDBJ whole genome shotgun (WGS) entry which is preliminary data.</text>
</comment>
<gene>
    <name evidence="1" type="ORF">CWATWH0402_6209</name>
</gene>
<protein>
    <recommendedName>
        <fullName evidence="3">Four helix bundle protein</fullName>
    </recommendedName>
</protein>
<reference evidence="1 2" key="2">
    <citation type="submission" date="2013-09" db="EMBL/GenBank/DDBJ databases">
        <title>Whole genome comparison of six Crocosphaera watsonii strains with differing phenotypes.</title>
        <authorList>
            <person name="Bench S.R."/>
            <person name="Heller P."/>
            <person name="Frank I."/>
            <person name="Arciniega M."/>
            <person name="Shilova I.N."/>
            <person name="Zehr J.P."/>
        </authorList>
    </citation>
    <scope>NUCLEOTIDE SEQUENCE [LARGE SCALE GENOMIC DNA]</scope>
    <source>
        <strain evidence="1 2">WH 0402</strain>
    </source>
</reference>
<dbReference type="Pfam" id="PF05635">
    <property type="entry name" value="23S_rRNA_IVP"/>
    <property type="match status" value="1"/>
</dbReference>
<dbReference type="SUPFAM" id="SSF158446">
    <property type="entry name" value="IVS-encoded protein-like"/>
    <property type="match status" value="1"/>
</dbReference>
<dbReference type="NCBIfam" id="TIGR02436">
    <property type="entry name" value="four helix bundle protein"/>
    <property type="match status" value="1"/>
</dbReference>
<dbReference type="InterPro" id="IPR012657">
    <property type="entry name" value="23S_rRNA-intervening_sequence"/>
</dbReference>
<name>T2JFR9_CROWT</name>
<accession>T2JFR9</accession>
<evidence type="ECO:0008006" key="3">
    <source>
        <dbReference type="Google" id="ProtNLM"/>
    </source>
</evidence>
<dbReference type="EMBL" id="CAQN01000028">
    <property type="protein sequence ID" value="CCQ64693.1"/>
    <property type="molecule type" value="Genomic_DNA"/>
</dbReference>
<dbReference type="RefSeq" id="WP_048322598.1">
    <property type="nucleotide sequence ID" value="NZ_CAQN01000028.1"/>
</dbReference>
<dbReference type="AlphaFoldDB" id="T2JFR9"/>
<dbReference type="PANTHER" id="PTHR38471">
    <property type="entry name" value="FOUR HELIX BUNDLE PROTEIN"/>
    <property type="match status" value="1"/>
</dbReference>
<dbReference type="Gene3D" id="1.20.1440.60">
    <property type="entry name" value="23S rRNA-intervening sequence"/>
    <property type="match status" value="1"/>
</dbReference>